<feature type="transmembrane region" description="Helical" evidence="7">
    <location>
        <begin position="153"/>
        <end position="171"/>
    </location>
</feature>
<dbReference type="InterPro" id="IPR004638">
    <property type="entry name" value="EmrB-like"/>
</dbReference>
<feature type="transmembrane region" description="Helical" evidence="7">
    <location>
        <begin position="283"/>
        <end position="307"/>
    </location>
</feature>
<sequence length="489" mass="50993">MSTPASTPPLTEAVGAPHVSRLSHRAIMVVLAPLMMVLFISNLDGTIVATALSSIGADLGDTAHLSWVATAYLLTSAISTLLFGKLGDMYGRKRIFQISIGIFLVGSILCGLAQNMLMLILFRGLQGVGGGGLNSLVMAITGDLVPARQRSRYQAYTGVVATVALIAGPLLGGLFADHLSWHWIFYINVPIGVAAIVAVGARLHLPRPTSTARVDLLGGILATLLTTAIMLVTTWGGSSYAWTSPIIIALIAGAVALLIAYVITEHRAAEPITPLHLFRNGVFTIASAQFLLATLALFVGMLYVPLFMQAIKHHSASAAGLYVIPLLVGLIAATAVAGPVIARTGRYKAFPVVGAVLTGASMWVVSLAGPTTGSLAIVVPLFLAGAGIGLLVQVALLAGQNAVAHRHLGVATGALNFFKSIGGAFGAALFGAILTARLPDGALHAFHTVFLWTVPFMVVSFVLGLAMREKPLSEEMIEIAQGKTEVPEY</sequence>
<feature type="transmembrane region" description="Helical" evidence="7">
    <location>
        <begin position="445"/>
        <end position="466"/>
    </location>
</feature>
<keyword evidence="10" id="KW-1185">Reference proteome</keyword>
<keyword evidence="3" id="KW-1003">Cell membrane</keyword>
<dbReference type="SUPFAM" id="SSF103473">
    <property type="entry name" value="MFS general substrate transporter"/>
    <property type="match status" value="1"/>
</dbReference>
<dbReference type="EMBL" id="BONW01000056">
    <property type="protein sequence ID" value="GIG93246.1"/>
    <property type="molecule type" value="Genomic_DNA"/>
</dbReference>
<feature type="transmembrane region" description="Helical" evidence="7">
    <location>
        <begin position="183"/>
        <end position="204"/>
    </location>
</feature>
<dbReference type="PANTHER" id="PTHR23501">
    <property type="entry name" value="MAJOR FACILITATOR SUPERFAMILY"/>
    <property type="match status" value="1"/>
</dbReference>
<feature type="transmembrane region" description="Helical" evidence="7">
    <location>
        <begin position="95"/>
        <end position="114"/>
    </location>
</feature>
<keyword evidence="6 7" id="KW-0472">Membrane</keyword>
<evidence type="ECO:0000256" key="1">
    <source>
        <dbReference type="ARBA" id="ARBA00004651"/>
    </source>
</evidence>
<evidence type="ECO:0000256" key="4">
    <source>
        <dbReference type="ARBA" id="ARBA00022692"/>
    </source>
</evidence>
<gene>
    <name evidence="9" type="ORF">Pen02_81820</name>
</gene>
<feature type="transmembrane region" description="Helical" evidence="7">
    <location>
        <begin position="410"/>
        <end position="433"/>
    </location>
</feature>
<dbReference type="Proteomes" id="UP000646749">
    <property type="component" value="Unassembled WGS sequence"/>
</dbReference>
<evidence type="ECO:0000259" key="8">
    <source>
        <dbReference type="PROSITE" id="PS50850"/>
    </source>
</evidence>
<dbReference type="PANTHER" id="PTHR23501:SF197">
    <property type="entry name" value="COMD"/>
    <property type="match status" value="1"/>
</dbReference>
<dbReference type="InterPro" id="IPR020846">
    <property type="entry name" value="MFS_dom"/>
</dbReference>
<comment type="subcellular location">
    <subcellularLocation>
        <location evidence="1">Cell membrane</location>
        <topology evidence="1">Multi-pass membrane protein</topology>
    </subcellularLocation>
</comment>
<proteinExistence type="predicted"/>
<dbReference type="RefSeq" id="WP_203871535.1">
    <property type="nucleotide sequence ID" value="NZ_BONW01000056.1"/>
</dbReference>
<feature type="transmembrane region" description="Helical" evidence="7">
    <location>
        <begin position="64"/>
        <end position="83"/>
    </location>
</feature>
<feature type="transmembrane region" description="Helical" evidence="7">
    <location>
        <begin position="216"/>
        <end position="236"/>
    </location>
</feature>
<evidence type="ECO:0000256" key="6">
    <source>
        <dbReference type="ARBA" id="ARBA00023136"/>
    </source>
</evidence>
<dbReference type="InterPro" id="IPR036259">
    <property type="entry name" value="MFS_trans_sf"/>
</dbReference>
<keyword evidence="5 7" id="KW-1133">Transmembrane helix</keyword>
<dbReference type="Gene3D" id="1.20.1250.20">
    <property type="entry name" value="MFS general substrate transporter like domains"/>
    <property type="match status" value="1"/>
</dbReference>
<feature type="transmembrane region" description="Helical" evidence="7">
    <location>
        <begin position="349"/>
        <end position="369"/>
    </location>
</feature>
<feature type="domain" description="Major facilitator superfamily (MFS) profile" evidence="8">
    <location>
        <begin position="30"/>
        <end position="472"/>
    </location>
</feature>
<feature type="transmembrane region" description="Helical" evidence="7">
    <location>
        <begin position="242"/>
        <end position="263"/>
    </location>
</feature>
<keyword evidence="2" id="KW-0813">Transport</keyword>
<feature type="transmembrane region" description="Helical" evidence="7">
    <location>
        <begin position="26"/>
        <end position="52"/>
    </location>
</feature>
<accession>A0ABQ4EEU1</accession>
<feature type="transmembrane region" description="Helical" evidence="7">
    <location>
        <begin position="120"/>
        <end position="141"/>
    </location>
</feature>
<evidence type="ECO:0000256" key="3">
    <source>
        <dbReference type="ARBA" id="ARBA00022475"/>
    </source>
</evidence>
<protein>
    <recommendedName>
        <fullName evidence="8">Major facilitator superfamily (MFS) profile domain-containing protein</fullName>
    </recommendedName>
</protein>
<evidence type="ECO:0000256" key="7">
    <source>
        <dbReference type="SAM" id="Phobius"/>
    </source>
</evidence>
<keyword evidence="4 7" id="KW-0812">Transmembrane</keyword>
<evidence type="ECO:0000313" key="10">
    <source>
        <dbReference type="Proteomes" id="UP000646749"/>
    </source>
</evidence>
<reference evidence="9 10" key="1">
    <citation type="submission" date="2021-01" db="EMBL/GenBank/DDBJ databases">
        <title>Whole genome shotgun sequence of Plantactinospora endophytica NBRC 110450.</title>
        <authorList>
            <person name="Komaki H."/>
            <person name="Tamura T."/>
        </authorList>
    </citation>
    <scope>NUCLEOTIDE SEQUENCE [LARGE SCALE GENOMIC DNA]</scope>
    <source>
        <strain evidence="9 10">NBRC 110450</strain>
    </source>
</reference>
<dbReference type="NCBIfam" id="TIGR00711">
    <property type="entry name" value="efflux_EmrB"/>
    <property type="match status" value="1"/>
</dbReference>
<dbReference type="CDD" id="cd17502">
    <property type="entry name" value="MFS_Azr1_MDR_like"/>
    <property type="match status" value="1"/>
</dbReference>
<organism evidence="9 10">
    <name type="scientific">Plantactinospora endophytica</name>
    <dbReference type="NCBI Taxonomy" id="673535"/>
    <lineage>
        <taxon>Bacteria</taxon>
        <taxon>Bacillati</taxon>
        <taxon>Actinomycetota</taxon>
        <taxon>Actinomycetes</taxon>
        <taxon>Micromonosporales</taxon>
        <taxon>Micromonosporaceae</taxon>
        <taxon>Plantactinospora</taxon>
    </lineage>
</organism>
<dbReference type="Pfam" id="PF07690">
    <property type="entry name" value="MFS_1"/>
    <property type="match status" value="1"/>
</dbReference>
<comment type="caution">
    <text evidence="9">The sequence shown here is derived from an EMBL/GenBank/DDBJ whole genome shotgun (WGS) entry which is preliminary data.</text>
</comment>
<dbReference type="Gene3D" id="1.20.1720.10">
    <property type="entry name" value="Multidrug resistance protein D"/>
    <property type="match status" value="1"/>
</dbReference>
<name>A0ABQ4EEU1_9ACTN</name>
<evidence type="ECO:0000256" key="5">
    <source>
        <dbReference type="ARBA" id="ARBA00022989"/>
    </source>
</evidence>
<dbReference type="PROSITE" id="PS50850">
    <property type="entry name" value="MFS"/>
    <property type="match status" value="1"/>
</dbReference>
<feature type="transmembrane region" description="Helical" evidence="7">
    <location>
        <begin position="375"/>
        <end position="398"/>
    </location>
</feature>
<feature type="transmembrane region" description="Helical" evidence="7">
    <location>
        <begin position="319"/>
        <end position="342"/>
    </location>
</feature>
<evidence type="ECO:0000256" key="2">
    <source>
        <dbReference type="ARBA" id="ARBA00022448"/>
    </source>
</evidence>
<dbReference type="InterPro" id="IPR011701">
    <property type="entry name" value="MFS"/>
</dbReference>
<evidence type="ECO:0000313" key="9">
    <source>
        <dbReference type="EMBL" id="GIG93246.1"/>
    </source>
</evidence>